<dbReference type="RefSeq" id="WP_100364391.1">
    <property type="nucleotide sequence ID" value="NZ_PGFF01000001.1"/>
</dbReference>
<evidence type="ECO:0000256" key="6">
    <source>
        <dbReference type="SAM" id="MobiDB-lite"/>
    </source>
</evidence>
<protein>
    <submittedName>
        <fullName evidence="8">Membrane protein</fullName>
    </submittedName>
</protein>
<keyword evidence="5 7" id="KW-0472">Membrane</keyword>
<accession>A0A2M9CJW6</accession>
<feature type="transmembrane region" description="Helical" evidence="7">
    <location>
        <begin position="202"/>
        <end position="225"/>
    </location>
</feature>
<dbReference type="Pfam" id="PF03631">
    <property type="entry name" value="Virul_fac_BrkB"/>
    <property type="match status" value="1"/>
</dbReference>
<dbReference type="PANTHER" id="PTHR30213">
    <property type="entry name" value="INNER MEMBRANE PROTEIN YHJD"/>
    <property type="match status" value="1"/>
</dbReference>
<reference evidence="8 9" key="1">
    <citation type="submission" date="2017-11" db="EMBL/GenBank/DDBJ databases">
        <title>Genomic Encyclopedia of Archaeal and Bacterial Type Strains, Phase II (KMG-II): From Individual Species to Whole Genera.</title>
        <authorList>
            <person name="Goeker M."/>
        </authorList>
    </citation>
    <scope>NUCLEOTIDE SEQUENCE [LARGE SCALE GENOMIC DNA]</scope>
    <source>
        <strain evidence="8 9">DSM 27393</strain>
    </source>
</reference>
<keyword evidence="3 7" id="KW-0812">Transmembrane</keyword>
<dbReference type="GO" id="GO:0005886">
    <property type="term" value="C:plasma membrane"/>
    <property type="evidence" value="ECO:0007669"/>
    <property type="project" value="UniProtKB-SubCell"/>
</dbReference>
<feature type="compositionally biased region" description="Basic and acidic residues" evidence="6">
    <location>
        <begin position="1"/>
        <end position="22"/>
    </location>
</feature>
<comment type="caution">
    <text evidence="8">The sequence shown here is derived from an EMBL/GenBank/DDBJ whole genome shotgun (WGS) entry which is preliminary data.</text>
</comment>
<gene>
    <name evidence="8" type="ORF">CLV46_1734</name>
</gene>
<dbReference type="OrthoDB" id="9781030at2"/>
<comment type="subcellular location">
    <subcellularLocation>
        <location evidence="1">Cell membrane</location>
        <topology evidence="1">Multi-pass membrane protein</topology>
    </subcellularLocation>
</comment>
<dbReference type="EMBL" id="PGFF01000001">
    <property type="protein sequence ID" value="PJJ72170.1"/>
    <property type="molecule type" value="Genomic_DNA"/>
</dbReference>
<evidence type="ECO:0000313" key="8">
    <source>
        <dbReference type="EMBL" id="PJJ72170.1"/>
    </source>
</evidence>
<feature type="transmembrane region" description="Helical" evidence="7">
    <location>
        <begin position="51"/>
        <end position="77"/>
    </location>
</feature>
<dbReference type="Proteomes" id="UP000228758">
    <property type="component" value="Unassembled WGS sequence"/>
</dbReference>
<organism evidence="8 9">
    <name type="scientific">Diaminobutyricimonas aerilata</name>
    <dbReference type="NCBI Taxonomy" id="1162967"/>
    <lineage>
        <taxon>Bacteria</taxon>
        <taxon>Bacillati</taxon>
        <taxon>Actinomycetota</taxon>
        <taxon>Actinomycetes</taxon>
        <taxon>Micrococcales</taxon>
        <taxon>Microbacteriaceae</taxon>
        <taxon>Diaminobutyricimonas</taxon>
    </lineage>
</organism>
<dbReference type="PIRSF" id="PIRSF035875">
    <property type="entry name" value="RNase_BN"/>
    <property type="match status" value="1"/>
</dbReference>
<keyword evidence="4 7" id="KW-1133">Transmembrane helix</keyword>
<dbReference type="NCBIfam" id="TIGR00765">
    <property type="entry name" value="yihY_not_rbn"/>
    <property type="match status" value="1"/>
</dbReference>
<evidence type="ECO:0000256" key="3">
    <source>
        <dbReference type="ARBA" id="ARBA00022692"/>
    </source>
</evidence>
<feature type="compositionally biased region" description="Basic and acidic residues" evidence="6">
    <location>
        <begin position="314"/>
        <end position="335"/>
    </location>
</feature>
<evidence type="ECO:0000256" key="7">
    <source>
        <dbReference type="SAM" id="Phobius"/>
    </source>
</evidence>
<feature type="region of interest" description="Disordered" evidence="6">
    <location>
        <begin position="311"/>
        <end position="335"/>
    </location>
</feature>
<feature type="transmembrane region" description="Helical" evidence="7">
    <location>
        <begin position="161"/>
        <end position="182"/>
    </location>
</feature>
<evidence type="ECO:0000256" key="5">
    <source>
        <dbReference type="ARBA" id="ARBA00023136"/>
    </source>
</evidence>
<dbReference type="PANTHER" id="PTHR30213:SF0">
    <property type="entry name" value="UPF0761 MEMBRANE PROTEIN YIHY"/>
    <property type="match status" value="1"/>
</dbReference>
<evidence type="ECO:0000256" key="1">
    <source>
        <dbReference type="ARBA" id="ARBA00004651"/>
    </source>
</evidence>
<evidence type="ECO:0000313" key="9">
    <source>
        <dbReference type="Proteomes" id="UP000228758"/>
    </source>
</evidence>
<evidence type="ECO:0000256" key="2">
    <source>
        <dbReference type="ARBA" id="ARBA00022475"/>
    </source>
</evidence>
<evidence type="ECO:0000256" key="4">
    <source>
        <dbReference type="ARBA" id="ARBA00022989"/>
    </source>
</evidence>
<name>A0A2M9CJW6_9MICO</name>
<dbReference type="InterPro" id="IPR017039">
    <property type="entry name" value="Virul_fac_BrkB"/>
</dbReference>
<feature type="region of interest" description="Disordered" evidence="6">
    <location>
        <begin position="1"/>
        <end position="28"/>
    </location>
</feature>
<feature type="transmembrane region" description="Helical" evidence="7">
    <location>
        <begin position="272"/>
        <end position="294"/>
    </location>
</feature>
<feature type="transmembrane region" description="Helical" evidence="7">
    <location>
        <begin position="237"/>
        <end position="260"/>
    </location>
</feature>
<dbReference type="AlphaFoldDB" id="A0A2M9CJW6"/>
<keyword evidence="2" id="KW-1003">Cell membrane</keyword>
<feature type="transmembrane region" description="Helical" evidence="7">
    <location>
        <begin position="116"/>
        <end position="140"/>
    </location>
</feature>
<keyword evidence="9" id="KW-1185">Reference proteome</keyword>
<proteinExistence type="predicted"/>
<sequence length="356" mass="38659">MVENASKREQQSVDPDDPRKPDSPTQLDGQSWKYVVKKTFREFSADQCTDLAAALTYYAVLAIFPAILAALSILGLFGEAERTTDAVLDIIGGFIQDSQTLEAIKGPVESLTSQPAAGLAFVTGLLGALWSASGFVGAFSRAMNRIYGIEEGRGFLKLRPMQLGVTIVSVLLLTVAAVLLVLSGPVAEAIGNVIGLGEAALIVWNIAKWPVIVAIAVFVLALLYYAAPNVKQPKFKWTSIGSIVALVVWALATVGFAIYVSNFSNYDATYGSLGGVIALLLWIWISNNALLLGAELDSELERGRELQAGLEAEETLKLPPRDTKASDKKADQRAADRLTGWRIRRYYERHPEERKD</sequence>